<dbReference type="Proteomes" id="UP000220840">
    <property type="component" value="Unassembled WGS sequence"/>
</dbReference>
<keyword evidence="7" id="KW-1185">Reference proteome</keyword>
<feature type="transmembrane region" description="Helical" evidence="4">
    <location>
        <begin position="20"/>
        <end position="39"/>
    </location>
</feature>
<comment type="similarity">
    <text evidence="2">Belongs to the methyl-accepting chemotaxis (MCP) protein family.</text>
</comment>
<evidence type="ECO:0000313" key="6">
    <source>
        <dbReference type="EMBL" id="PEG30132.1"/>
    </source>
</evidence>
<dbReference type="InterPro" id="IPR004089">
    <property type="entry name" value="MCPsignal_dom"/>
</dbReference>
<evidence type="ECO:0000256" key="4">
    <source>
        <dbReference type="SAM" id="Phobius"/>
    </source>
</evidence>
<dbReference type="GO" id="GO:0006935">
    <property type="term" value="P:chemotaxis"/>
    <property type="evidence" value="ECO:0007669"/>
    <property type="project" value="InterPro"/>
</dbReference>
<reference evidence="6 7" key="1">
    <citation type="submission" date="2017-10" db="EMBL/GenBank/DDBJ databases">
        <title>Effective Description of Clostridium neonatale sp. nov. linked to necrotizing enterocolitis in neonates and a clarification of species assignable to the genus Clostridium (Prazmowski 1880) emend. Lawson and Rainey 2016.</title>
        <authorList>
            <person name="Bernard K."/>
            <person name="Burdz T."/>
            <person name="Wiebe D."/>
            <person name="Balcewich B."/>
            <person name="Alfa M."/>
            <person name="Bernier A.-M."/>
        </authorList>
    </citation>
    <scope>NUCLEOTIDE SEQUENCE [LARGE SCALE GENOMIC DNA]</scope>
    <source>
        <strain evidence="6 7">LCDC99A005</strain>
    </source>
</reference>
<protein>
    <submittedName>
        <fullName evidence="6">Chemotaxis protein</fullName>
    </submittedName>
</protein>
<dbReference type="PANTHER" id="PTHR32089">
    <property type="entry name" value="METHYL-ACCEPTING CHEMOTAXIS PROTEIN MCPB"/>
    <property type="match status" value="1"/>
</dbReference>
<dbReference type="Gene3D" id="1.10.287.950">
    <property type="entry name" value="Methyl-accepting chemotaxis protein"/>
    <property type="match status" value="1"/>
</dbReference>
<name>A0A2A7ME55_9CLOT</name>
<dbReference type="STRING" id="137838.GCA_001458595_01432"/>
<dbReference type="EMBL" id="PDCJ01000002">
    <property type="protein sequence ID" value="PEG30132.1"/>
    <property type="molecule type" value="Genomic_DNA"/>
</dbReference>
<feature type="transmembrane region" description="Helical" evidence="4">
    <location>
        <begin position="89"/>
        <end position="107"/>
    </location>
</feature>
<evidence type="ECO:0000313" key="7">
    <source>
        <dbReference type="Proteomes" id="UP000220840"/>
    </source>
</evidence>
<comment type="caution">
    <text evidence="6">The sequence shown here is derived from an EMBL/GenBank/DDBJ whole genome shotgun (WGS) entry which is preliminary data.</text>
</comment>
<feature type="transmembrane region" description="Helical" evidence="4">
    <location>
        <begin position="113"/>
        <end position="145"/>
    </location>
</feature>
<dbReference type="AlphaFoldDB" id="A0A2A7ME55"/>
<evidence type="ECO:0000259" key="5">
    <source>
        <dbReference type="PROSITE" id="PS50111"/>
    </source>
</evidence>
<dbReference type="InterPro" id="IPR004090">
    <property type="entry name" value="Chemotax_Me-accpt_rcpt"/>
</dbReference>
<keyword evidence="4" id="KW-0472">Membrane</keyword>
<dbReference type="Pfam" id="PF00015">
    <property type="entry name" value="MCPsignal"/>
    <property type="match status" value="1"/>
</dbReference>
<dbReference type="PRINTS" id="PR00260">
    <property type="entry name" value="CHEMTRNSDUCR"/>
</dbReference>
<keyword evidence="1 3" id="KW-0807">Transducer</keyword>
<dbReference type="OrthoDB" id="9811961at2"/>
<evidence type="ECO:0000256" key="2">
    <source>
        <dbReference type="ARBA" id="ARBA00029447"/>
    </source>
</evidence>
<accession>A0A2A7ME55</accession>
<proteinExistence type="inferred from homology"/>
<keyword evidence="4" id="KW-0812">Transmembrane</keyword>
<feature type="transmembrane region" description="Helical" evidence="4">
    <location>
        <begin position="166"/>
        <end position="184"/>
    </location>
</feature>
<feature type="domain" description="Methyl-accepting transducer" evidence="5">
    <location>
        <begin position="207"/>
        <end position="464"/>
    </location>
</feature>
<sequence length="510" mass="56662">MKNGESSIIKFNQKTLKFVLIIYLVSCIASLINAITMKVTGINDYVTTSAIVILTAAIVIYGIVFRICYVWTVGKNEFNMKAFNATKGVILFITYFHYILLDVILHSDSQWMIIFYFIILGALFFDLKMVSISMVLGVICMGIVFKRNPGSFTGEQLSQSEIMMKIVAIVLTLIGIFLIVYFSSKLMKEVANKEEELEIENEKLVHLFKTISEISADVVETSENLSSAVEEQTGSLLEVTSTSQRVINYSNNMIIKANENKDILNSLLKANEIVVDKTSDCQNKIGDFISTIDENLHDLSSSLRIMDDISDNINTTFESAKELEEKSSQVDDILNLIGDISEQTNLLALNASIEAARAGEYGKGFAVVAEEIRKLAEGTKNSLNQVSGIVGELKDKINIVEHEMENNNEKSQTGNSIINKSVEGLKNIGDELKNFSSNIIEIGNASETLLKETKSVISFNEEVSDRTNHIIEEYEVVNAGIERNTAANEEIEANVNELGNVVKSMNELIK</sequence>
<dbReference type="GO" id="GO:0007165">
    <property type="term" value="P:signal transduction"/>
    <property type="evidence" value="ECO:0007669"/>
    <property type="project" value="UniProtKB-KW"/>
</dbReference>
<gene>
    <name evidence="6" type="ORF">CQ394_15970</name>
</gene>
<dbReference type="PANTHER" id="PTHR32089:SF112">
    <property type="entry name" value="LYSOZYME-LIKE PROTEIN-RELATED"/>
    <property type="match status" value="1"/>
</dbReference>
<dbReference type="SMART" id="SM00283">
    <property type="entry name" value="MA"/>
    <property type="match status" value="1"/>
</dbReference>
<keyword evidence="4" id="KW-1133">Transmembrane helix</keyword>
<dbReference type="GO" id="GO:0016020">
    <property type="term" value="C:membrane"/>
    <property type="evidence" value="ECO:0007669"/>
    <property type="project" value="InterPro"/>
</dbReference>
<dbReference type="RefSeq" id="WP_058294297.1">
    <property type="nucleotide sequence ID" value="NZ_CAKJVD010000031.1"/>
</dbReference>
<evidence type="ECO:0000256" key="3">
    <source>
        <dbReference type="PROSITE-ProRule" id="PRU00284"/>
    </source>
</evidence>
<dbReference type="PROSITE" id="PS50111">
    <property type="entry name" value="CHEMOTAXIS_TRANSDUC_2"/>
    <property type="match status" value="1"/>
</dbReference>
<dbReference type="SUPFAM" id="SSF58104">
    <property type="entry name" value="Methyl-accepting chemotaxis protein (MCP) signaling domain"/>
    <property type="match status" value="1"/>
</dbReference>
<evidence type="ECO:0000256" key="1">
    <source>
        <dbReference type="ARBA" id="ARBA00023224"/>
    </source>
</evidence>
<feature type="transmembrane region" description="Helical" evidence="4">
    <location>
        <begin position="45"/>
        <end position="69"/>
    </location>
</feature>
<organism evidence="6 7">
    <name type="scientific">Clostridium neonatale</name>
    <dbReference type="NCBI Taxonomy" id="137838"/>
    <lineage>
        <taxon>Bacteria</taxon>
        <taxon>Bacillati</taxon>
        <taxon>Bacillota</taxon>
        <taxon>Clostridia</taxon>
        <taxon>Eubacteriales</taxon>
        <taxon>Clostridiaceae</taxon>
        <taxon>Clostridium</taxon>
    </lineage>
</organism>
<dbReference type="GO" id="GO:0004888">
    <property type="term" value="F:transmembrane signaling receptor activity"/>
    <property type="evidence" value="ECO:0007669"/>
    <property type="project" value="InterPro"/>
</dbReference>